<protein>
    <submittedName>
        <fullName evidence="3">Uncharacterized protein</fullName>
    </submittedName>
</protein>
<sequence>MKQKLLQTFILIVFMVVCQSYKQRLEAATIIDKATTDELSSKVKEEGGIIKAQEGGWMNSPEYEGLSYAEKLDRRRNELVRRRLKEQEEAAKQAQIEQAVASRNAILTYGTIGIVVLFIIITVVAFCILYTRRNKDNPKTL</sequence>
<keyword evidence="2" id="KW-0472">Membrane</keyword>
<organism evidence="3 4">
    <name type="scientific">Bacteroides ovatus</name>
    <dbReference type="NCBI Taxonomy" id="28116"/>
    <lineage>
        <taxon>Bacteria</taxon>
        <taxon>Pseudomonadati</taxon>
        <taxon>Bacteroidota</taxon>
        <taxon>Bacteroidia</taxon>
        <taxon>Bacteroidales</taxon>
        <taxon>Bacteroidaceae</taxon>
        <taxon>Bacteroides</taxon>
    </lineage>
</organism>
<dbReference type="AlphaFoldDB" id="A0A5N4EMQ0"/>
<keyword evidence="2" id="KW-0812">Transmembrane</keyword>
<evidence type="ECO:0000313" key="4">
    <source>
        <dbReference type="Proteomes" id="UP000435985"/>
    </source>
</evidence>
<reference evidence="3 4" key="1">
    <citation type="journal article" date="2019" name="Nat. Med.">
        <title>A library of human gut bacterial isolates paired with longitudinal multiomics data enables mechanistic microbiome research.</title>
        <authorList>
            <person name="Poyet M."/>
            <person name="Groussin M."/>
            <person name="Gibbons S.M."/>
            <person name="Avila-Pacheco J."/>
            <person name="Jiang X."/>
            <person name="Kearney S.M."/>
            <person name="Perrotta A.R."/>
            <person name="Berdy B."/>
            <person name="Zhao S."/>
            <person name="Lieberman T.D."/>
            <person name="Swanson P.K."/>
            <person name="Smith M."/>
            <person name="Roesemann S."/>
            <person name="Alexander J.E."/>
            <person name="Rich S.A."/>
            <person name="Livny J."/>
            <person name="Vlamakis H."/>
            <person name="Clish C."/>
            <person name="Bullock K."/>
            <person name="Deik A."/>
            <person name="Scott J."/>
            <person name="Pierce K.A."/>
            <person name="Xavier R.J."/>
            <person name="Alm E.J."/>
        </authorList>
    </citation>
    <scope>NUCLEOTIDE SEQUENCE [LARGE SCALE GENOMIC DNA]</scope>
    <source>
        <strain evidence="3 4">BIOML-A14</strain>
    </source>
</reference>
<evidence type="ECO:0000313" key="3">
    <source>
        <dbReference type="EMBL" id="KAA4660654.1"/>
    </source>
</evidence>
<name>A0A5N4EMQ0_BACOV</name>
<evidence type="ECO:0000256" key="2">
    <source>
        <dbReference type="SAM" id="Phobius"/>
    </source>
</evidence>
<feature type="transmembrane region" description="Helical" evidence="2">
    <location>
        <begin position="106"/>
        <end position="131"/>
    </location>
</feature>
<accession>A0A5N4EMQ0</accession>
<dbReference type="EMBL" id="VWFO01000067">
    <property type="protein sequence ID" value="KAA4660654.1"/>
    <property type="molecule type" value="Genomic_DNA"/>
</dbReference>
<keyword evidence="2" id="KW-1133">Transmembrane helix</keyword>
<dbReference type="Proteomes" id="UP000435985">
    <property type="component" value="Unassembled WGS sequence"/>
</dbReference>
<gene>
    <name evidence="3" type="ORF">F3B98_26100</name>
</gene>
<keyword evidence="1" id="KW-0175">Coiled coil</keyword>
<feature type="coiled-coil region" evidence="1">
    <location>
        <begin position="69"/>
        <end position="104"/>
    </location>
</feature>
<comment type="caution">
    <text evidence="3">The sequence shown here is derived from an EMBL/GenBank/DDBJ whole genome shotgun (WGS) entry which is preliminary data.</text>
</comment>
<proteinExistence type="predicted"/>
<evidence type="ECO:0000256" key="1">
    <source>
        <dbReference type="SAM" id="Coils"/>
    </source>
</evidence>